<organism evidence="1 2">
    <name type="scientific">Caldanaerobacter subterraneus</name>
    <dbReference type="NCBI Taxonomy" id="911092"/>
    <lineage>
        <taxon>Bacteria</taxon>
        <taxon>Bacillati</taxon>
        <taxon>Bacillota</taxon>
        <taxon>Clostridia</taxon>
        <taxon>Thermoanaerobacterales</taxon>
        <taxon>Thermoanaerobacteraceae</taxon>
        <taxon>Caldanaerobacter</taxon>
    </lineage>
</organism>
<dbReference type="SUPFAM" id="SSF53067">
    <property type="entry name" value="Actin-like ATPase domain"/>
    <property type="match status" value="1"/>
</dbReference>
<protein>
    <submittedName>
        <fullName evidence="1">Uncharacterized protein</fullName>
    </submittedName>
</protein>
<dbReference type="Proteomes" id="UP000264445">
    <property type="component" value="Unassembled WGS sequence"/>
</dbReference>
<dbReference type="EMBL" id="DOLB01000148">
    <property type="protein sequence ID" value="HBT50101.1"/>
    <property type="molecule type" value="Genomic_DNA"/>
</dbReference>
<comment type="caution">
    <text evidence="1">The sequence shown here is derived from an EMBL/GenBank/DDBJ whole genome shotgun (WGS) entry which is preliminary data.</text>
</comment>
<name>A0A357VR20_9THEO</name>
<dbReference type="Gene3D" id="3.30.420.40">
    <property type="match status" value="1"/>
</dbReference>
<accession>A0A357VR20</accession>
<reference evidence="1 2" key="1">
    <citation type="journal article" date="2018" name="Nat. Biotechnol.">
        <title>A standardized bacterial taxonomy based on genome phylogeny substantially revises the tree of life.</title>
        <authorList>
            <person name="Parks D.H."/>
            <person name="Chuvochina M."/>
            <person name="Waite D.W."/>
            <person name="Rinke C."/>
            <person name="Skarshewski A."/>
            <person name="Chaumeil P.A."/>
            <person name="Hugenholtz P."/>
        </authorList>
    </citation>
    <scope>NUCLEOTIDE SEQUENCE [LARGE SCALE GENOMIC DNA]</scope>
    <source>
        <strain evidence="1">UBA12544</strain>
    </source>
</reference>
<proteinExistence type="predicted"/>
<gene>
    <name evidence="1" type="ORF">DEA61_10025</name>
</gene>
<evidence type="ECO:0000313" key="2">
    <source>
        <dbReference type="Proteomes" id="UP000264445"/>
    </source>
</evidence>
<dbReference type="InterPro" id="IPR043129">
    <property type="entry name" value="ATPase_NBD"/>
</dbReference>
<evidence type="ECO:0000313" key="1">
    <source>
        <dbReference type="EMBL" id="HBT50101.1"/>
    </source>
</evidence>
<dbReference type="AlphaFoldDB" id="A0A357VR20"/>
<sequence>MEAELAPVGSKGLMYFPYLTGERSPIWRTDVKGTFTGITINTKKVIL</sequence>